<organism evidence="2 3">
    <name type="scientific">Operophtera brumata</name>
    <name type="common">Winter moth</name>
    <name type="synonym">Phalaena brumata</name>
    <dbReference type="NCBI Taxonomy" id="104452"/>
    <lineage>
        <taxon>Eukaryota</taxon>
        <taxon>Metazoa</taxon>
        <taxon>Ecdysozoa</taxon>
        <taxon>Arthropoda</taxon>
        <taxon>Hexapoda</taxon>
        <taxon>Insecta</taxon>
        <taxon>Pterygota</taxon>
        <taxon>Neoptera</taxon>
        <taxon>Endopterygota</taxon>
        <taxon>Lepidoptera</taxon>
        <taxon>Glossata</taxon>
        <taxon>Ditrysia</taxon>
        <taxon>Geometroidea</taxon>
        <taxon>Geometridae</taxon>
        <taxon>Larentiinae</taxon>
        <taxon>Operophtera</taxon>
    </lineage>
</organism>
<dbReference type="InterPro" id="IPR025762">
    <property type="entry name" value="DFDF"/>
</dbReference>
<evidence type="ECO:0000313" key="3">
    <source>
        <dbReference type="Proteomes" id="UP000037510"/>
    </source>
</evidence>
<dbReference type="PANTHER" id="PTHR13612:SF0">
    <property type="entry name" value="ENHANCER OF MRNA-DECAPPING PROTEIN 3"/>
    <property type="match status" value="1"/>
</dbReference>
<proteinExistence type="predicted"/>
<dbReference type="Proteomes" id="UP000037510">
    <property type="component" value="Unassembled WGS sequence"/>
</dbReference>
<sequence length="261" mass="28427">MSKWVGYAVSVNCGETLGSYQGTIMKADGTTLTLTKAFRNGFPYPKSQVTLNAADIKDLRIIEARSERAETHSTVSASAPAAGRKSRATACFGDAAEPALDDNFDFEGNLALFDKRAIWASMRHSKPDLVRTADDSKFRHDENVLGPAAVRRAMRVPDELRGPMDYVTDEGVTVPAVAPALRKQLWEGLQRHGLVDFALAMVSRAACDVALRLRELAALALDNVPLHARADTLPAAPDLVLVALYDPLADNALDHYEFYQA</sequence>
<protein>
    <submittedName>
        <fullName evidence="2">Enhancer of mRNA-decapping protein 3</fullName>
    </submittedName>
</protein>
<feature type="domain" description="DFDF" evidence="1">
    <location>
        <begin position="92"/>
        <end position="128"/>
    </location>
</feature>
<dbReference type="GO" id="GO:0003729">
    <property type="term" value="F:mRNA binding"/>
    <property type="evidence" value="ECO:0007669"/>
    <property type="project" value="InterPro"/>
</dbReference>
<keyword evidence="3" id="KW-1185">Reference proteome</keyword>
<dbReference type="CDD" id="cd01737">
    <property type="entry name" value="LSm16_N"/>
    <property type="match status" value="1"/>
</dbReference>
<gene>
    <name evidence="2" type="ORF">OBRU01_14233</name>
</gene>
<reference evidence="2 3" key="1">
    <citation type="journal article" date="2015" name="Genome Biol. Evol.">
        <title>The genome of winter moth (Operophtera brumata) provides a genomic perspective on sexual dimorphism and phenology.</title>
        <authorList>
            <person name="Derks M.F."/>
            <person name="Smit S."/>
            <person name="Salis L."/>
            <person name="Schijlen E."/>
            <person name="Bossers A."/>
            <person name="Mateman C."/>
            <person name="Pijl A.S."/>
            <person name="de Ridder D."/>
            <person name="Groenen M.A."/>
            <person name="Visser M.E."/>
            <person name="Megens H.J."/>
        </authorList>
    </citation>
    <scope>NUCLEOTIDE SEQUENCE [LARGE SCALE GENOMIC DNA]</scope>
    <source>
        <strain evidence="2">WM2013NL</strain>
        <tissue evidence="2">Head and thorax</tissue>
    </source>
</reference>
<accession>A0A0L7L7B1</accession>
<dbReference type="GO" id="GO:0033962">
    <property type="term" value="P:P-body assembly"/>
    <property type="evidence" value="ECO:0007669"/>
    <property type="project" value="TreeGrafter"/>
</dbReference>
<dbReference type="EMBL" id="JTDY01002570">
    <property type="protein sequence ID" value="KOB71171.1"/>
    <property type="molecule type" value="Genomic_DNA"/>
</dbReference>
<evidence type="ECO:0000259" key="1">
    <source>
        <dbReference type="PROSITE" id="PS51512"/>
    </source>
</evidence>
<name>A0A0L7L7B1_OPEBR</name>
<dbReference type="GO" id="GO:0000932">
    <property type="term" value="C:P-body"/>
    <property type="evidence" value="ECO:0007669"/>
    <property type="project" value="TreeGrafter"/>
</dbReference>
<dbReference type="STRING" id="104452.A0A0L7L7B1"/>
<dbReference type="GO" id="GO:0031087">
    <property type="term" value="P:deadenylation-independent decapping of nuclear-transcribed mRNA"/>
    <property type="evidence" value="ECO:0007669"/>
    <property type="project" value="InterPro"/>
</dbReference>
<dbReference type="Pfam" id="PF12701">
    <property type="entry name" value="LSM14"/>
    <property type="match status" value="1"/>
</dbReference>
<dbReference type="Gene3D" id="2.30.30.100">
    <property type="match status" value="1"/>
</dbReference>
<dbReference type="AlphaFoldDB" id="A0A0L7L7B1"/>
<comment type="caution">
    <text evidence="2">The sequence shown here is derived from an EMBL/GenBank/DDBJ whole genome shotgun (WGS) entry which is preliminary data.</text>
</comment>
<dbReference type="SMART" id="SM01271">
    <property type="entry name" value="LSM14"/>
    <property type="match status" value="1"/>
</dbReference>
<dbReference type="PANTHER" id="PTHR13612">
    <property type="entry name" value="ENHANCER OF MRNA-DECAPPING PROTEIN 3"/>
    <property type="match status" value="1"/>
</dbReference>
<dbReference type="InterPro" id="IPR025609">
    <property type="entry name" value="Lsm14-like_N"/>
</dbReference>
<dbReference type="PROSITE" id="PS51512">
    <property type="entry name" value="DFDF"/>
    <property type="match status" value="1"/>
</dbReference>
<dbReference type="InterPro" id="IPR034107">
    <property type="entry name" value="Lsm16_N"/>
</dbReference>
<evidence type="ECO:0000313" key="2">
    <source>
        <dbReference type="EMBL" id="KOB71171.1"/>
    </source>
</evidence>